<feature type="non-terminal residue" evidence="1">
    <location>
        <position position="1"/>
    </location>
</feature>
<proteinExistence type="predicted"/>
<evidence type="ECO:0000313" key="1">
    <source>
        <dbReference type="EMBL" id="CAG8743514.1"/>
    </source>
</evidence>
<dbReference type="EMBL" id="CAJVPT010049210">
    <property type="protein sequence ID" value="CAG8743514.1"/>
    <property type="molecule type" value="Genomic_DNA"/>
</dbReference>
<accession>A0ACA9QDH7</accession>
<sequence length="121" mass="13644">PKHFENGLNIEEHCLYCFNESIHIIAFDNGPFSDMITNLSVNKSRNTQHVEAIRVWETALWREISSQSSFSTGLLRGCGITFTRVGLSLVLTCNMVMTLQASTPRIDSQVHKDDRTKANDS</sequence>
<name>A0ACA9QDH7_9GLOM</name>
<protein>
    <submittedName>
        <fullName evidence="1">15195_t:CDS:1</fullName>
    </submittedName>
</protein>
<gene>
    <name evidence="1" type="ORF">ACOLOM_LOCUS12308</name>
</gene>
<reference evidence="1" key="1">
    <citation type="submission" date="2021-06" db="EMBL/GenBank/DDBJ databases">
        <authorList>
            <person name="Kallberg Y."/>
            <person name="Tangrot J."/>
            <person name="Rosling A."/>
        </authorList>
    </citation>
    <scope>NUCLEOTIDE SEQUENCE</scope>
    <source>
        <strain evidence="1">CL356</strain>
    </source>
</reference>
<evidence type="ECO:0000313" key="2">
    <source>
        <dbReference type="Proteomes" id="UP000789525"/>
    </source>
</evidence>
<keyword evidence="2" id="KW-1185">Reference proteome</keyword>
<organism evidence="1 2">
    <name type="scientific">Acaulospora colombiana</name>
    <dbReference type="NCBI Taxonomy" id="27376"/>
    <lineage>
        <taxon>Eukaryota</taxon>
        <taxon>Fungi</taxon>
        <taxon>Fungi incertae sedis</taxon>
        <taxon>Mucoromycota</taxon>
        <taxon>Glomeromycotina</taxon>
        <taxon>Glomeromycetes</taxon>
        <taxon>Diversisporales</taxon>
        <taxon>Acaulosporaceae</taxon>
        <taxon>Acaulospora</taxon>
    </lineage>
</organism>
<comment type="caution">
    <text evidence="1">The sequence shown here is derived from an EMBL/GenBank/DDBJ whole genome shotgun (WGS) entry which is preliminary data.</text>
</comment>
<dbReference type="Proteomes" id="UP000789525">
    <property type="component" value="Unassembled WGS sequence"/>
</dbReference>